<proteinExistence type="inferred from homology"/>
<keyword evidence="9" id="KW-1185">Reference proteome</keyword>
<dbReference type="GO" id="GO:0016829">
    <property type="term" value="F:lyase activity"/>
    <property type="evidence" value="ECO:0007669"/>
    <property type="project" value="UniProtKB-KW"/>
</dbReference>
<evidence type="ECO:0000256" key="1">
    <source>
        <dbReference type="ARBA" id="ARBA00023239"/>
    </source>
</evidence>
<protein>
    <recommendedName>
        <fullName evidence="4">siroheme decarboxylase</fullName>
        <ecNumber evidence="4">4.1.1.111</ecNumber>
    </recommendedName>
</protein>
<reference evidence="8 9" key="1">
    <citation type="submission" date="2017-06" db="EMBL/GenBank/DDBJ databases">
        <title>Draft Genome Sequence of Natranaerobius trueperi halophilic, alkalithermophilic bacteria from soda lakes.</title>
        <authorList>
            <person name="Zhao B."/>
        </authorList>
    </citation>
    <scope>NUCLEOTIDE SEQUENCE [LARGE SCALE GENOMIC DNA]</scope>
    <source>
        <strain evidence="8 9">DSM 18760</strain>
    </source>
</reference>
<comment type="pathway">
    <text evidence="2">Porphyrin-containing compound metabolism.</text>
</comment>
<comment type="caution">
    <text evidence="8">The sequence shown here is derived from an EMBL/GenBank/DDBJ whole genome shotgun (WGS) entry which is preliminary data.</text>
</comment>
<dbReference type="EC" id="4.1.1.111" evidence="4"/>
<dbReference type="InterPro" id="IPR036390">
    <property type="entry name" value="WH_DNA-bd_sf"/>
</dbReference>
<dbReference type="Gene3D" id="1.10.10.10">
    <property type="entry name" value="Winged helix-like DNA-binding domain superfamily/Winged helix DNA-binding domain"/>
    <property type="match status" value="1"/>
</dbReference>
<evidence type="ECO:0000256" key="2">
    <source>
        <dbReference type="ARBA" id="ARBA00023444"/>
    </source>
</evidence>
<evidence type="ECO:0000256" key="3">
    <source>
        <dbReference type="ARBA" id="ARBA00023457"/>
    </source>
</evidence>
<dbReference type="InterPro" id="IPR053953">
    <property type="entry name" value="NirdL-like_HTH"/>
</dbReference>
<gene>
    <name evidence="8" type="ORF">CDO51_11605</name>
</gene>
<feature type="domain" description="Siroheme decarboxylase NirL-like HTH" evidence="7">
    <location>
        <begin position="11"/>
        <end position="57"/>
    </location>
</feature>
<dbReference type="PANTHER" id="PTHR43413">
    <property type="entry name" value="TRANSCRIPTIONAL REGULATOR, ASNC FAMILY"/>
    <property type="match status" value="1"/>
</dbReference>
<evidence type="ECO:0000256" key="4">
    <source>
        <dbReference type="ARBA" id="ARBA00023471"/>
    </source>
</evidence>
<dbReference type="Gene3D" id="3.30.70.3460">
    <property type="match status" value="1"/>
</dbReference>
<dbReference type="Pfam" id="PF22451">
    <property type="entry name" value="NirdL-like_HTH"/>
    <property type="match status" value="1"/>
</dbReference>
<dbReference type="InterPro" id="IPR036388">
    <property type="entry name" value="WH-like_DNA-bd_sf"/>
</dbReference>
<dbReference type="PANTHER" id="PTHR43413:SF1">
    <property type="entry name" value="SIROHEME DECARBOXYLASE NIRL SUBUNIT"/>
    <property type="match status" value="1"/>
</dbReference>
<dbReference type="Proteomes" id="UP000214588">
    <property type="component" value="Unassembled WGS sequence"/>
</dbReference>
<sequence length="157" mass="18503">MKQMYKLDDIDKSILNIIQSDFPLAQRPYLELARTLELTEDEVYNRVIKLYDKGYIRRLGGVFDSKKLGFVSTLVALKVDKSRVDEIAHKINEYYGVTHNYKRDHEFNIWFTLTEKNQKLLDDKLQEISLLQGVHRLLKLPATILFKIGVNFQLKQE</sequence>
<dbReference type="EMBL" id="NIQC01000035">
    <property type="protein sequence ID" value="OWZ82875.1"/>
    <property type="molecule type" value="Genomic_DNA"/>
</dbReference>
<dbReference type="InterPro" id="IPR050684">
    <property type="entry name" value="HTH-Siroheme_Decarb"/>
</dbReference>
<comment type="similarity">
    <text evidence="3">Belongs to the Ahb/Nir family.</text>
</comment>
<evidence type="ECO:0000313" key="9">
    <source>
        <dbReference type="Proteomes" id="UP000214588"/>
    </source>
</evidence>
<feature type="domain" description="Siroheme decarboxylase AsnC-like ligand binding" evidence="6">
    <location>
        <begin position="67"/>
        <end position="147"/>
    </location>
</feature>
<organism evidence="8 9">
    <name type="scientific">Natranaerobius trueperi</name>
    <dbReference type="NCBI Taxonomy" id="759412"/>
    <lineage>
        <taxon>Bacteria</taxon>
        <taxon>Bacillati</taxon>
        <taxon>Bacillota</taxon>
        <taxon>Clostridia</taxon>
        <taxon>Natranaerobiales</taxon>
        <taxon>Natranaerobiaceae</taxon>
        <taxon>Natranaerobius</taxon>
    </lineage>
</organism>
<comment type="catalytic activity">
    <reaction evidence="5">
        <text>siroheme + 2 H(+) = 12,18-didecarboxysiroheme + 2 CO2</text>
        <dbReference type="Rhea" id="RHEA:19093"/>
        <dbReference type="ChEBI" id="CHEBI:15378"/>
        <dbReference type="ChEBI" id="CHEBI:16526"/>
        <dbReference type="ChEBI" id="CHEBI:60052"/>
        <dbReference type="ChEBI" id="CHEBI:140497"/>
        <dbReference type="EC" id="4.1.1.111"/>
    </reaction>
</comment>
<dbReference type="SUPFAM" id="SSF46785">
    <property type="entry name" value="Winged helix' DNA-binding domain"/>
    <property type="match status" value="1"/>
</dbReference>
<dbReference type="SMART" id="SM00344">
    <property type="entry name" value="HTH_ASNC"/>
    <property type="match status" value="1"/>
</dbReference>
<dbReference type="InterPro" id="IPR019888">
    <property type="entry name" value="Tscrpt_reg_AsnC-like"/>
</dbReference>
<evidence type="ECO:0000256" key="5">
    <source>
        <dbReference type="ARBA" id="ARBA00048470"/>
    </source>
</evidence>
<evidence type="ECO:0000259" key="6">
    <source>
        <dbReference type="Pfam" id="PF17805"/>
    </source>
</evidence>
<keyword evidence="1" id="KW-0456">Lyase</keyword>
<dbReference type="OrthoDB" id="9806536at2"/>
<dbReference type="AlphaFoldDB" id="A0A226BV72"/>
<evidence type="ECO:0000313" key="8">
    <source>
        <dbReference type="EMBL" id="OWZ82875.1"/>
    </source>
</evidence>
<accession>A0A226BV72</accession>
<dbReference type="Pfam" id="PF17805">
    <property type="entry name" value="AsnC_trans_reg2"/>
    <property type="match status" value="1"/>
</dbReference>
<name>A0A226BV72_9FIRM</name>
<dbReference type="InterPro" id="IPR040523">
    <property type="entry name" value="AsnC_trans_reg2"/>
</dbReference>
<evidence type="ECO:0000259" key="7">
    <source>
        <dbReference type="Pfam" id="PF22451"/>
    </source>
</evidence>